<dbReference type="EMBL" id="BPLQ01002271">
    <property type="protein sequence ID" value="GIX90732.1"/>
    <property type="molecule type" value="Genomic_DNA"/>
</dbReference>
<protein>
    <submittedName>
        <fullName evidence="1">Uncharacterized protein</fullName>
    </submittedName>
</protein>
<evidence type="ECO:0000313" key="2">
    <source>
        <dbReference type="Proteomes" id="UP001054837"/>
    </source>
</evidence>
<organism evidence="1 2">
    <name type="scientific">Caerostris darwini</name>
    <dbReference type="NCBI Taxonomy" id="1538125"/>
    <lineage>
        <taxon>Eukaryota</taxon>
        <taxon>Metazoa</taxon>
        <taxon>Ecdysozoa</taxon>
        <taxon>Arthropoda</taxon>
        <taxon>Chelicerata</taxon>
        <taxon>Arachnida</taxon>
        <taxon>Araneae</taxon>
        <taxon>Araneomorphae</taxon>
        <taxon>Entelegynae</taxon>
        <taxon>Araneoidea</taxon>
        <taxon>Araneidae</taxon>
        <taxon>Caerostris</taxon>
    </lineage>
</organism>
<reference evidence="1 2" key="1">
    <citation type="submission" date="2021-06" db="EMBL/GenBank/DDBJ databases">
        <title>Caerostris darwini draft genome.</title>
        <authorList>
            <person name="Kono N."/>
            <person name="Arakawa K."/>
        </authorList>
    </citation>
    <scope>NUCLEOTIDE SEQUENCE [LARGE SCALE GENOMIC DNA]</scope>
</reference>
<name>A0AAV4P6F1_9ARAC</name>
<evidence type="ECO:0000313" key="1">
    <source>
        <dbReference type="EMBL" id="GIX90732.1"/>
    </source>
</evidence>
<accession>A0AAV4P6F1</accession>
<gene>
    <name evidence="1" type="ORF">CDAR_378191</name>
</gene>
<keyword evidence="2" id="KW-1185">Reference proteome</keyword>
<dbReference type="AlphaFoldDB" id="A0AAV4P6F1"/>
<proteinExistence type="predicted"/>
<comment type="caution">
    <text evidence="1">The sequence shown here is derived from an EMBL/GenBank/DDBJ whole genome shotgun (WGS) entry which is preliminary data.</text>
</comment>
<sequence length="101" mass="11590">MLDVYRFYVHSVTQLINNSFVTKQISITKCRSGDLKQEGCVKRYYVPSSLRARAEGWWRSVADLKKSWGLSEIYKTGDLIHFYGLLADQSFDTTFVDPGSV</sequence>
<dbReference type="Proteomes" id="UP001054837">
    <property type="component" value="Unassembled WGS sequence"/>
</dbReference>